<proteinExistence type="predicted"/>
<name>A0AAW0UA71_SCYPA</name>
<accession>A0AAW0UA71</accession>
<reference evidence="1 2" key="1">
    <citation type="submission" date="2023-03" db="EMBL/GenBank/DDBJ databases">
        <title>High-quality genome of Scylla paramamosain provides insights in environmental adaptation.</title>
        <authorList>
            <person name="Zhang L."/>
        </authorList>
    </citation>
    <scope>NUCLEOTIDE SEQUENCE [LARGE SCALE GENOMIC DNA]</scope>
    <source>
        <strain evidence="1">LZ_2023a</strain>
        <tissue evidence="1">Muscle</tissue>
    </source>
</reference>
<comment type="caution">
    <text evidence="1">The sequence shown here is derived from an EMBL/GenBank/DDBJ whole genome shotgun (WGS) entry which is preliminary data.</text>
</comment>
<keyword evidence="2" id="KW-1185">Reference proteome</keyword>
<sequence>MLVMNAEEVDRRNGCCESLAGQSIVVLLEVLPRHQQEGVFVHVFWSHLWSSFGTIFVFASPPNTIPDSSLTSSPIHHLQVLISPLTSANYDTSVYSPSTFPKHAYSTRREEGHIISARAAGSRLIPISISEFYESSGRLKNQVL</sequence>
<evidence type="ECO:0000313" key="1">
    <source>
        <dbReference type="EMBL" id="KAK8396989.1"/>
    </source>
</evidence>
<protein>
    <submittedName>
        <fullName evidence="1">Uncharacterized protein</fullName>
    </submittedName>
</protein>
<evidence type="ECO:0000313" key="2">
    <source>
        <dbReference type="Proteomes" id="UP001487740"/>
    </source>
</evidence>
<organism evidence="1 2">
    <name type="scientific">Scylla paramamosain</name>
    <name type="common">Mud crab</name>
    <dbReference type="NCBI Taxonomy" id="85552"/>
    <lineage>
        <taxon>Eukaryota</taxon>
        <taxon>Metazoa</taxon>
        <taxon>Ecdysozoa</taxon>
        <taxon>Arthropoda</taxon>
        <taxon>Crustacea</taxon>
        <taxon>Multicrustacea</taxon>
        <taxon>Malacostraca</taxon>
        <taxon>Eumalacostraca</taxon>
        <taxon>Eucarida</taxon>
        <taxon>Decapoda</taxon>
        <taxon>Pleocyemata</taxon>
        <taxon>Brachyura</taxon>
        <taxon>Eubrachyura</taxon>
        <taxon>Portunoidea</taxon>
        <taxon>Portunidae</taxon>
        <taxon>Portuninae</taxon>
        <taxon>Scylla</taxon>
    </lineage>
</organism>
<dbReference type="AlphaFoldDB" id="A0AAW0UA71"/>
<dbReference type="Proteomes" id="UP001487740">
    <property type="component" value="Unassembled WGS sequence"/>
</dbReference>
<dbReference type="EMBL" id="JARAKH010000015">
    <property type="protein sequence ID" value="KAK8396989.1"/>
    <property type="molecule type" value="Genomic_DNA"/>
</dbReference>
<gene>
    <name evidence="1" type="ORF">O3P69_005171</name>
</gene>